<proteinExistence type="predicted"/>
<dbReference type="InterPro" id="IPR022193">
    <property type="entry name" value="DUF3718"/>
</dbReference>
<organism evidence="2 3">
    <name type="scientific">Rheinheimera lutimaris</name>
    <dbReference type="NCBI Taxonomy" id="2740584"/>
    <lineage>
        <taxon>Bacteria</taxon>
        <taxon>Pseudomonadati</taxon>
        <taxon>Pseudomonadota</taxon>
        <taxon>Gammaproteobacteria</taxon>
        <taxon>Chromatiales</taxon>
        <taxon>Chromatiaceae</taxon>
        <taxon>Rheinheimera</taxon>
    </lineage>
</organism>
<name>A0A7Y5AN20_9GAMM</name>
<dbReference type="Proteomes" id="UP000523161">
    <property type="component" value="Unassembled WGS sequence"/>
</dbReference>
<keyword evidence="1" id="KW-0732">Signal</keyword>
<evidence type="ECO:0000313" key="3">
    <source>
        <dbReference type="Proteomes" id="UP000523161"/>
    </source>
</evidence>
<evidence type="ECO:0000256" key="1">
    <source>
        <dbReference type="SAM" id="SignalP"/>
    </source>
</evidence>
<evidence type="ECO:0000313" key="2">
    <source>
        <dbReference type="EMBL" id="NRQ41418.1"/>
    </source>
</evidence>
<feature type="chain" id="PRO_5030838144" evidence="1">
    <location>
        <begin position="20"/>
        <end position="118"/>
    </location>
</feature>
<feature type="signal peptide" evidence="1">
    <location>
        <begin position="1"/>
        <end position="19"/>
    </location>
</feature>
<dbReference type="RefSeq" id="WP_173499668.1">
    <property type="nucleotide sequence ID" value="NZ_JABSOD010000002.1"/>
</dbReference>
<dbReference type="AlphaFoldDB" id="A0A7Y5AN20"/>
<sequence length="118" mass="13157">MKKVVLTLAALCVMNTAMADEQIAETLCGYIKEDNRNQLRKTLSENKLNVRNIYSSIKCNNESMLQFAIRHDAFESGSFIVKQMPSKTLAEFDYSGWAAGNGFEASALVDVIKTRIGE</sequence>
<protein>
    <submittedName>
        <fullName evidence="2">DUF3718 domain-containing protein</fullName>
    </submittedName>
</protein>
<keyword evidence="3" id="KW-1185">Reference proteome</keyword>
<reference evidence="2 3" key="1">
    <citation type="submission" date="2020-06" db="EMBL/GenBank/DDBJ databases">
        <title>Rheinheimera sp. nov., a marine bacterium isolated from coastal.</title>
        <authorList>
            <person name="Yu Q."/>
            <person name="Qi Y."/>
            <person name="Pu J."/>
        </authorList>
    </citation>
    <scope>NUCLEOTIDE SEQUENCE [LARGE SCALE GENOMIC DNA]</scope>
    <source>
        <strain evidence="2 3">YQF-2</strain>
    </source>
</reference>
<gene>
    <name evidence="2" type="ORF">HRH59_02370</name>
</gene>
<comment type="caution">
    <text evidence="2">The sequence shown here is derived from an EMBL/GenBank/DDBJ whole genome shotgun (WGS) entry which is preliminary data.</text>
</comment>
<accession>A0A7Y5AN20</accession>
<dbReference type="Pfam" id="PF12514">
    <property type="entry name" value="DUF3718"/>
    <property type="match status" value="1"/>
</dbReference>
<dbReference type="EMBL" id="JABSOD010000002">
    <property type="protein sequence ID" value="NRQ41418.1"/>
    <property type="molecule type" value="Genomic_DNA"/>
</dbReference>